<evidence type="ECO:0000313" key="1">
    <source>
        <dbReference type="EMBL" id="JAD42688.1"/>
    </source>
</evidence>
<proteinExistence type="predicted"/>
<name>A0A0A8ZY97_ARUDO</name>
<accession>A0A0A8ZY97</accession>
<dbReference type="AlphaFoldDB" id="A0A0A8ZY97"/>
<protein>
    <submittedName>
        <fullName evidence="1">Uncharacterized protein</fullName>
    </submittedName>
</protein>
<reference evidence="1" key="2">
    <citation type="journal article" date="2015" name="Data Brief">
        <title>Shoot transcriptome of the giant reed, Arundo donax.</title>
        <authorList>
            <person name="Barrero R.A."/>
            <person name="Guerrero F.D."/>
            <person name="Moolhuijzen P."/>
            <person name="Goolsby J.A."/>
            <person name="Tidwell J."/>
            <person name="Bellgard S.E."/>
            <person name="Bellgard M.I."/>
        </authorList>
    </citation>
    <scope>NUCLEOTIDE SEQUENCE</scope>
    <source>
        <tissue evidence="1">Shoot tissue taken approximately 20 cm above the soil surface</tissue>
    </source>
</reference>
<dbReference type="EMBL" id="GBRH01255207">
    <property type="protein sequence ID" value="JAD42688.1"/>
    <property type="molecule type" value="Transcribed_RNA"/>
</dbReference>
<organism evidence="1">
    <name type="scientific">Arundo donax</name>
    <name type="common">Giant reed</name>
    <name type="synonym">Donax arundinaceus</name>
    <dbReference type="NCBI Taxonomy" id="35708"/>
    <lineage>
        <taxon>Eukaryota</taxon>
        <taxon>Viridiplantae</taxon>
        <taxon>Streptophyta</taxon>
        <taxon>Embryophyta</taxon>
        <taxon>Tracheophyta</taxon>
        <taxon>Spermatophyta</taxon>
        <taxon>Magnoliopsida</taxon>
        <taxon>Liliopsida</taxon>
        <taxon>Poales</taxon>
        <taxon>Poaceae</taxon>
        <taxon>PACMAD clade</taxon>
        <taxon>Arundinoideae</taxon>
        <taxon>Arundineae</taxon>
        <taxon>Arundo</taxon>
    </lineage>
</organism>
<sequence>MICKTKGISEIFTLVAYTLCKLIGKKLSLLQLSKMQFVSADQNKTAPLCYGKALLNGTIL</sequence>
<reference evidence="1" key="1">
    <citation type="submission" date="2014-09" db="EMBL/GenBank/DDBJ databases">
        <authorList>
            <person name="Magalhaes I.L.F."/>
            <person name="Oliveira U."/>
            <person name="Santos F.R."/>
            <person name="Vidigal T.H.D.A."/>
            <person name="Brescovit A.D."/>
            <person name="Santos A.J."/>
        </authorList>
    </citation>
    <scope>NUCLEOTIDE SEQUENCE</scope>
    <source>
        <tissue evidence="1">Shoot tissue taken approximately 20 cm above the soil surface</tissue>
    </source>
</reference>